<reference evidence="2" key="1">
    <citation type="journal article" date="2014" name="Int. J. Syst. Evol. Microbiol.">
        <title>Complete genome sequence of Corynebacterium casei LMG S-19264T (=DSM 44701T), isolated from a smear-ripened cheese.</title>
        <authorList>
            <consortium name="US DOE Joint Genome Institute (JGI-PGF)"/>
            <person name="Walter F."/>
            <person name="Albersmeier A."/>
            <person name="Kalinowski J."/>
            <person name="Ruckert C."/>
        </authorList>
    </citation>
    <scope>NUCLEOTIDE SEQUENCE</scope>
    <source>
        <strain evidence="2">VKM Ac-1321</strain>
    </source>
</reference>
<feature type="transmembrane region" description="Helical" evidence="1">
    <location>
        <begin position="53"/>
        <end position="73"/>
    </location>
</feature>
<keyword evidence="1" id="KW-0812">Transmembrane</keyword>
<dbReference type="AlphaFoldDB" id="A0A9W6NQH1"/>
<keyword evidence="3" id="KW-1185">Reference proteome</keyword>
<keyword evidence="1" id="KW-1133">Transmembrane helix</keyword>
<evidence type="ECO:0000313" key="2">
    <source>
        <dbReference type="EMBL" id="GLL05112.1"/>
    </source>
</evidence>
<dbReference type="EMBL" id="BSFP01000053">
    <property type="protein sequence ID" value="GLL05112.1"/>
    <property type="molecule type" value="Genomic_DNA"/>
</dbReference>
<evidence type="ECO:0000256" key="1">
    <source>
        <dbReference type="SAM" id="Phobius"/>
    </source>
</evidence>
<sequence length="109" mass="11676">MAPDRLINDPWRNLRRGPAWISFIGSFAVLAPSLPYVIQDATDNDPKTGGSGAVLWCIGAVLVLASIPFGFMLLRANDRGREVRLALITIALWLVGVLVLATGSAWGSS</sequence>
<reference evidence="2" key="2">
    <citation type="submission" date="2023-01" db="EMBL/GenBank/DDBJ databases">
        <authorList>
            <person name="Sun Q."/>
            <person name="Evtushenko L."/>
        </authorList>
    </citation>
    <scope>NUCLEOTIDE SEQUENCE</scope>
    <source>
        <strain evidence="2">VKM Ac-1321</strain>
    </source>
</reference>
<feature type="transmembrane region" description="Helical" evidence="1">
    <location>
        <begin position="20"/>
        <end position="38"/>
    </location>
</feature>
<proteinExistence type="predicted"/>
<protein>
    <submittedName>
        <fullName evidence="2">Uncharacterized protein</fullName>
    </submittedName>
</protein>
<dbReference type="Proteomes" id="UP001143480">
    <property type="component" value="Unassembled WGS sequence"/>
</dbReference>
<evidence type="ECO:0000313" key="3">
    <source>
        <dbReference type="Proteomes" id="UP001143480"/>
    </source>
</evidence>
<feature type="transmembrane region" description="Helical" evidence="1">
    <location>
        <begin position="85"/>
        <end position="106"/>
    </location>
</feature>
<comment type="caution">
    <text evidence="2">The sequence shown here is derived from an EMBL/GenBank/DDBJ whole genome shotgun (WGS) entry which is preliminary data.</text>
</comment>
<organism evidence="2 3">
    <name type="scientific">Dactylosporangium matsuzakiense</name>
    <dbReference type="NCBI Taxonomy" id="53360"/>
    <lineage>
        <taxon>Bacteria</taxon>
        <taxon>Bacillati</taxon>
        <taxon>Actinomycetota</taxon>
        <taxon>Actinomycetes</taxon>
        <taxon>Micromonosporales</taxon>
        <taxon>Micromonosporaceae</taxon>
        <taxon>Dactylosporangium</taxon>
    </lineage>
</organism>
<accession>A0A9W6NQH1</accession>
<gene>
    <name evidence="2" type="ORF">GCM10017581_068590</name>
</gene>
<dbReference type="RefSeq" id="WP_271189791.1">
    <property type="nucleotide sequence ID" value="NZ_BSFP01000053.1"/>
</dbReference>
<name>A0A9W6NQH1_9ACTN</name>
<keyword evidence="1" id="KW-0472">Membrane</keyword>